<dbReference type="OrthoDB" id="4947588at2"/>
<dbReference type="RefSeq" id="WP_046768486.1">
    <property type="nucleotide sequence ID" value="NZ_KQ061226.1"/>
</dbReference>
<protein>
    <submittedName>
        <fullName evidence="1">Uncharacterized protein</fullName>
    </submittedName>
</protein>
<gene>
    <name evidence="1" type="ORF">SAMN04488563_4209</name>
</gene>
<dbReference type="STRING" id="419479.SAMN04488563_4209"/>
<reference evidence="2" key="1">
    <citation type="submission" date="2016-10" db="EMBL/GenBank/DDBJ databases">
        <authorList>
            <person name="Varghese N."/>
            <person name="Submissions S."/>
        </authorList>
    </citation>
    <scope>NUCLEOTIDE SEQUENCE [LARGE SCALE GENOMIC DNA]</scope>
    <source>
        <strain evidence="2">DSM 45079</strain>
    </source>
</reference>
<evidence type="ECO:0000313" key="1">
    <source>
        <dbReference type="EMBL" id="SDU71587.1"/>
    </source>
</evidence>
<evidence type="ECO:0000313" key="2">
    <source>
        <dbReference type="Proteomes" id="UP000182977"/>
    </source>
</evidence>
<proteinExistence type="predicted"/>
<name>A0A1H2KSA7_9ACTN</name>
<dbReference type="EMBL" id="LT629791">
    <property type="protein sequence ID" value="SDU71587.1"/>
    <property type="molecule type" value="Genomic_DNA"/>
</dbReference>
<dbReference type="AlphaFoldDB" id="A0A1H2KSA7"/>
<organism evidence="1 2">
    <name type="scientific">Jiangella alkaliphila</name>
    <dbReference type="NCBI Taxonomy" id="419479"/>
    <lineage>
        <taxon>Bacteria</taxon>
        <taxon>Bacillati</taxon>
        <taxon>Actinomycetota</taxon>
        <taxon>Actinomycetes</taxon>
        <taxon>Jiangellales</taxon>
        <taxon>Jiangellaceae</taxon>
        <taxon>Jiangella</taxon>
    </lineage>
</organism>
<dbReference type="Proteomes" id="UP000182977">
    <property type="component" value="Chromosome I"/>
</dbReference>
<sequence length="123" mass="13057">MTDTSWDDGANRLSGVREGMTVVDALGEELGTVAEVRMGDSEAVTTAGQEPGPSGDDLLGTAARAVWGGPDLPEQEVARFRRVGYLRVDRTLAKDLYAAADEVHRVDGEMVRLSVPADQLVSG</sequence>
<keyword evidence="2" id="KW-1185">Reference proteome</keyword>
<accession>A0A1H2KSA7</accession>